<feature type="chain" id="PRO_5002433976" evidence="1">
    <location>
        <begin position="21"/>
        <end position="45"/>
    </location>
</feature>
<accession>A0A0E9VKZ4</accession>
<protein>
    <submittedName>
        <fullName evidence="2">Uncharacterized protein</fullName>
    </submittedName>
</protein>
<evidence type="ECO:0000256" key="1">
    <source>
        <dbReference type="SAM" id="SignalP"/>
    </source>
</evidence>
<evidence type="ECO:0000313" key="2">
    <source>
        <dbReference type="EMBL" id="JAH78711.1"/>
    </source>
</evidence>
<proteinExistence type="predicted"/>
<dbReference type="AlphaFoldDB" id="A0A0E9VKZ4"/>
<sequence length="45" mass="5067">MSWMAKRRMMVQIMPRVILAFPSTISSAPMDTSLTPLLAMKSRAL</sequence>
<organism evidence="2">
    <name type="scientific">Anguilla anguilla</name>
    <name type="common">European freshwater eel</name>
    <name type="synonym">Muraena anguilla</name>
    <dbReference type="NCBI Taxonomy" id="7936"/>
    <lineage>
        <taxon>Eukaryota</taxon>
        <taxon>Metazoa</taxon>
        <taxon>Chordata</taxon>
        <taxon>Craniata</taxon>
        <taxon>Vertebrata</taxon>
        <taxon>Euteleostomi</taxon>
        <taxon>Actinopterygii</taxon>
        <taxon>Neopterygii</taxon>
        <taxon>Teleostei</taxon>
        <taxon>Anguilliformes</taxon>
        <taxon>Anguillidae</taxon>
        <taxon>Anguilla</taxon>
    </lineage>
</organism>
<dbReference type="EMBL" id="GBXM01029866">
    <property type="protein sequence ID" value="JAH78711.1"/>
    <property type="molecule type" value="Transcribed_RNA"/>
</dbReference>
<keyword evidence="1" id="KW-0732">Signal</keyword>
<reference evidence="2" key="2">
    <citation type="journal article" date="2015" name="Fish Shellfish Immunol.">
        <title>Early steps in the European eel (Anguilla anguilla)-Vibrio vulnificus interaction in the gills: Role of the RtxA13 toxin.</title>
        <authorList>
            <person name="Callol A."/>
            <person name="Pajuelo D."/>
            <person name="Ebbesson L."/>
            <person name="Teles M."/>
            <person name="MacKenzie S."/>
            <person name="Amaro C."/>
        </authorList>
    </citation>
    <scope>NUCLEOTIDE SEQUENCE</scope>
</reference>
<name>A0A0E9VKZ4_ANGAN</name>
<reference evidence="2" key="1">
    <citation type="submission" date="2014-11" db="EMBL/GenBank/DDBJ databases">
        <authorList>
            <person name="Amaro Gonzalez C."/>
        </authorList>
    </citation>
    <scope>NUCLEOTIDE SEQUENCE</scope>
</reference>
<feature type="signal peptide" evidence="1">
    <location>
        <begin position="1"/>
        <end position="20"/>
    </location>
</feature>